<reference evidence="2 3" key="1">
    <citation type="submission" date="2020-04" db="EMBL/GenBank/DDBJ databases">
        <authorList>
            <person name="Zhang R."/>
            <person name="Schippers A."/>
        </authorList>
    </citation>
    <scope>NUCLEOTIDE SEQUENCE [LARGE SCALE GENOMIC DNA]</scope>
    <source>
        <strain evidence="2 3">DSM 109850</strain>
    </source>
</reference>
<feature type="transmembrane region" description="Helical" evidence="1">
    <location>
        <begin position="58"/>
        <end position="77"/>
    </location>
</feature>
<keyword evidence="1" id="KW-0812">Transmembrane</keyword>
<evidence type="ECO:0000313" key="2">
    <source>
        <dbReference type="EMBL" id="NMP22338.1"/>
    </source>
</evidence>
<keyword evidence="1" id="KW-1133">Transmembrane helix</keyword>
<dbReference type="AlphaFoldDB" id="A0A7Y0Q1Q5"/>
<keyword evidence="1" id="KW-0472">Membrane</keyword>
<evidence type="ECO:0000256" key="1">
    <source>
        <dbReference type="SAM" id="Phobius"/>
    </source>
</evidence>
<comment type="caution">
    <text evidence="2">The sequence shown here is derived from an EMBL/GenBank/DDBJ whole genome shotgun (WGS) entry which is preliminary data.</text>
</comment>
<dbReference type="Proteomes" id="UP000533476">
    <property type="component" value="Unassembled WGS sequence"/>
</dbReference>
<proteinExistence type="predicted"/>
<evidence type="ECO:0000313" key="3">
    <source>
        <dbReference type="Proteomes" id="UP000533476"/>
    </source>
</evidence>
<gene>
    <name evidence="2" type="ORF">HIJ39_08225</name>
</gene>
<feature type="transmembrane region" description="Helical" evidence="1">
    <location>
        <begin position="83"/>
        <end position="105"/>
    </location>
</feature>
<organism evidence="2 3">
    <name type="scientific">Sulfobacillus harzensis</name>
    <dbReference type="NCBI Taxonomy" id="2729629"/>
    <lineage>
        <taxon>Bacteria</taxon>
        <taxon>Bacillati</taxon>
        <taxon>Bacillota</taxon>
        <taxon>Clostridia</taxon>
        <taxon>Eubacteriales</taxon>
        <taxon>Clostridiales Family XVII. Incertae Sedis</taxon>
        <taxon>Sulfobacillus</taxon>
    </lineage>
</organism>
<dbReference type="RefSeq" id="WP_169098555.1">
    <property type="nucleotide sequence ID" value="NZ_JABBVZ010000021.1"/>
</dbReference>
<protein>
    <submittedName>
        <fullName evidence="2">Uncharacterized protein</fullName>
    </submittedName>
</protein>
<feature type="transmembrane region" description="Helical" evidence="1">
    <location>
        <begin position="27"/>
        <end position="46"/>
    </location>
</feature>
<sequence length="114" mass="12167">MATVIRTLTIWLLLATRDVVVPQFRLPWAPELGLALLVAAANLLVIDHLNVTLPPLGRAMQAAMATWIIVLMGLHRLSPSLPAHAAILSSLIVSLGAGIVEALFFGTRVPDSKS</sequence>
<keyword evidence="3" id="KW-1185">Reference proteome</keyword>
<name>A0A7Y0Q1Q5_9FIRM</name>
<accession>A0A7Y0Q1Q5</accession>
<dbReference type="EMBL" id="JABBVZ010000021">
    <property type="protein sequence ID" value="NMP22338.1"/>
    <property type="molecule type" value="Genomic_DNA"/>
</dbReference>